<evidence type="ECO:0000256" key="11">
    <source>
        <dbReference type="ARBA" id="ARBA00049244"/>
    </source>
</evidence>
<dbReference type="InterPro" id="IPR027417">
    <property type="entry name" value="P-loop_NTPase"/>
</dbReference>
<dbReference type="CDD" id="cd00009">
    <property type="entry name" value="AAA"/>
    <property type="match status" value="1"/>
</dbReference>
<keyword evidence="8" id="KW-0862">Zinc</keyword>
<dbReference type="GO" id="GO:0003677">
    <property type="term" value="F:DNA binding"/>
    <property type="evidence" value="ECO:0007669"/>
    <property type="project" value="InterPro"/>
</dbReference>
<dbReference type="SUPFAM" id="SSF48019">
    <property type="entry name" value="post-AAA+ oligomerization domain-like"/>
    <property type="match status" value="1"/>
</dbReference>
<evidence type="ECO:0000256" key="8">
    <source>
        <dbReference type="ARBA" id="ARBA00022833"/>
    </source>
</evidence>
<dbReference type="Pfam" id="PF13177">
    <property type="entry name" value="DNA_pol3_delta2"/>
    <property type="match status" value="1"/>
</dbReference>
<dbReference type="InterPro" id="IPR045085">
    <property type="entry name" value="HLD_clamp_pol_III_gamma_tau"/>
</dbReference>
<dbReference type="Gene3D" id="1.10.8.60">
    <property type="match status" value="1"/>
</dbReference>
<feature type="domain" description="AAA+ ATPase" evidence="12">
    <location>
        <begin position="37"/>
        <end position="179"/>
    </location>
</feature>
<evidence type="ECO:0000313" key="13">
    <source>
        <dbReference type="EMBL" id="MCP0886389.1"/>
    </source>
</evidence>
<proteinExistence type="inferred from homology"/>
<evidence type="ECO:0000256" key="6">
    <source>
        <dbReference type="ARBA" id="ARBA00022723"/>
    </source>
</evidence>
<keyword evidence="9" id="KW-0067">ATP-binding</keyword>
<comment type="similarity">
    <text evidence="1">Belongs to the DnaX/STICHEL family.</text>
</comment>
<keyword evidence="5" id="KW-0235">DNA replication</keyword>
<dbReference type="InterPro" id="IPR050238">
    <property type="entry name" value="DNA_Rep/Repair_Clamp_Loader"/>
</dbReference>
<keyword evidence="7" id="KW-0547">Nucleotide-binding</keyword>
<evidence type="ECO:0000259" key="12">
    <source>
        <dbReference type="SMART" id="SM00382"/>
    </source>
</evidence>
<evidence type="ECO:0000313" key="14">
    <source>
        <dbReference type="Proteomes" id="UP001139006"/>
    </source>
</evidence>
<dbReference type="InterPro" id="IPR001270">
    <property type="entry name" value="ClpA/B"/>
</dbReference>
<keyword evidence="3 13" id="KW-0808">Transferase</keyword>
<dbReference type="SUPFAM" id="SSF52540">
    <property type="entry name" value="P-loop containing nucleoside triphosphate hydrolases"/>
    <property type="match status" value="1"/>
</dbReference>
<dbReference type="InterPro" id="IPR012763">
    <property type="entry name" value="DNA_pol_III_sug/sutau_N"/>
</dbReference>
<dbReference type="GO" id="GO:0046872">
    <property type="term" value="F:metal ion binding"/>
    <property type="evidence" value="ECO:0007669"/>
    <property type="project" value="UniProtKB-KW"/>
</dbReference>
<dbReference type="PANTHER" id="PTHR11669:SF0">
    <property type="entry name" value="PROTEIN STICHEL-LIKE 2"/>
    <property type="match status" value="1"/>
</dbReference>
<evidence type="ECO:0000256" key="4">
    <source>
        <dbReference type="ARBA" id="ARBA00022695"/>
    </source>
</evidence>
<dbReference type="InterPro" id="IPR022754">
    <property type="entry name" value="DNA_pol_III_gamma-3"/>
</dbReference>
<accession>A0A9X2FJB3</accession>
<evidence type="ECO:0000256" key="2">
    <source>
        <dbReference type="ARBA" id="ARBA00012417"/>
    </source>
</evidence>
<dbReference type="Gene3D" id="3.40.50.300">
    <property type="entry name" value="P-loop containing nucleotide triphosphate hydrolases"/>
    <property type="match status" value="1"/>
</dbReference>
<dbReference type="GO" id="GO:0003887">
    <property type="term" value="F:DNA-directed DNA polymerase activity"/>
    <property type="evidence" value="ECO:0007669"/>
    <property type="project" value="UniProtKB-KW"/>
</dbReference>
<evidence type="ECO:0000256" key="10">
    <source>
        <dbReference type="ARBA" id="ARBA00022932"/>
    </source>
</evidence>
<dbReference type="Pfam" id="PF22608">
    <property type="entry name" value="DNAX_ATPase_lid"/>
    <property type="match status" value="1"/>
</dbReference>
<gene>
    <name evidence="13" type="primary">dnaX</name>
    <name evidence="13" type="ORF">LB941_03435</name>
</gene>
<dbReference type="GO" id="GO:0009360">
    <property type="term" value="C:DNA polymerase III complex"/>
    <property type="evidence" value="ECO:0007669"/>
    <property type="project" value="InterPro"/>
</dbReference>
<dbReference type="CDD" id="cd18137">
    <property type="entry name" value="HLD_clamp_pol_III_gamma_tau"/>
    <property type="match status" value="1"/>
</dbReference>
<dbReference type="EC" id="2.7.7.7" evidence="2"/>
<evidence type="ECO:0000256" key="3">
    <source>
        <dbReference type="ARBA" id="ARBA00022679"/>
    </source>
</evidence>
<reference evidence="13 14" key="1">
    <citation type="journal article" date="2023" name="Int. J. Syst. Evol. Microbiol.">
        <title>Ligilactobacillus ubinensis sp. nov., a novel species isolated from the wild ferment of a durian fruit (Durio zibethinus).</title>
        <authorList>
            <person name="Heng Y.C."/>
            <person name="Menon N."/>
            <person name="Chen B."/>
            <person name="Loo B.Z.L."/>
            <person name="Wong G.W.J."/>
            <person name="Lim A.C.H."/>
            <person name="Silvaraju S."/>
            <person name="Kittelmann S."/>
        </authorList>
    </citation>
    <scope>NUCLEOTIDE SEQUENCE [LARGE SCALE GENOMIC DNA]</scope>
    <source>
        <strain evidence="13 14">WILCCON 0076</strain>
    </source>
</reference>
<evidence type="ECO:0000256" key="9">
    <source>
        <dbReference type="ARBA" id="ARBA00022840"/>
    </source>
</evidence>
<dbReference type="PRINTS" id="PR00300">
    <property type="entry name" value="CLPPROTEASEA"/>
</dbReference>
<dbReference type="NCBIfam" id="NF004046">
    <property type="entry name" value="PRK05563.1"/>
    <property type="match status" value="1"/>
</dbReference>
<dbReference type="RefSeq" id="WP_253359490.1">
    <property type="nucleotide sequence ID" value="NZ_JAIULA010000004.1"/>
</dbReference>
<dbReference type="Gene3D" id="1.20.272.10">
    <property type="match status" value="1"/>
</dbReference>
<keyword evidence="10" id="KW-0239">DNA-directed DNA polymerase</keyword>
<dbReference type="SMART" id="SM00382">
    <property type="entry name" value="AAA"/>
    <property type="match status" value="1"/>
</dbReference>
<dbReference type="NCBIfam" id="TIGR02397">
    <property type="entry name" value="dnaX_nterm"/>
    <property type="match status" value="1"/>
</dbReference>
<organism evidence="13 14">
    <name type="scientific">Ligilactobacillus ubinensis</name>
    <dbReference type="NCBI Taxonomy" id="2876789"/>
    <lineage>
        <taxon>Bacteria</taxon>
        <taxon>Bacillati</taxon>
        <taxon>Bacillota</taxon>
        <taxon>Bacilli</taxon>
        <taxon>Lactobacillales</taxon>
        <taxon>Lactobacillaceae</taxon>
        <taxon>Ligilactobacillus</taxon>
    </lineage>
</organism>
<comment type="catalytic activity">
    <reaction evidence="11">
        <text>DNA(n) + a 2'-deoxyribonucleoside 5'-triphosphate = DNA(n+1) + diphosphate</text>
        <dbReference type="Rhea" id="RHEA:22508"/>
        <dbReference type="Rhea" id="RHEA-COMP:17339"/>
        <dbReference type="Rhea" id="RHEA-COMP:17340"/>
        <dbReference type="ChEBI" id="CHEBI:33019"/>
        <dbReference type="ChEBI" id="CHEBI:61560"/>
        <dbReference type="ChEBI" id="CHEBI:173112"/>
        <dbReference type="EC" id="2.7.7.7"/>
    </reaction>
</comment>
<name>A0A9X2FJB3_9LACO</name>
<dbReference type="GO" id="GO:0006261">
    <property type="term" value="P:DNA-templated DNA replication"/>
    <property type="evidence" value="ECO:0007669"/>
    <property type="project" value="TreeGrafter"/>
</dbReference>
<dbReference type="PANTHER" id="PTHR11669">
    <property type="entry name" value="REPLICATION FACTOR C / DNA POLYMERASE III GAMMA-TAU SUBUNIT"/>
    <property type="match status" value="1"/>
</dbReference>
<dbReference type="Proteomes" id="UP001139006">
    <property type="component" value="Unassembled WGS sequence"/>
</dbReference>
<keyword evidence="14" id="KW-1185">Reference proteome</keyword>
<evidence type="ECO:0000256" key="7">
    <source>
        <dbReference type="ARBA" id="ARBA00022741"/>
    </source>
</evidence>
<comment type="caution">
    <text evidence="13">The sequence shown here is derived from an EMBL/GenBank/DDBJ whole genome shotgun (WGS) entry which is preliminary data.</text>
</comment>
<dbReference type="AlphaFoldDB" id="A0A9X2FJB3"/>
<protein>
    <recommendedName>
        <fullName evidence="2">DNA-directed DNA polymerase</fullName>
        <ecNumber evidence="2">2.7.7.7</ecNumber>
    </recommendedName>
</protein>
<dbReference type="GO" id="GO:0005524">
    <property type="term" value="F:ATP binding"/>
    <property type="evidence" value="ECO:0007669"/>
    <property type="project" value="UniProtKB-KW"/>
</dbReference>
<sequence length="584" mass="66077">MSYQALYRVWRPQKFSELVGQELIARTLKNALMTQQTTHAYLFTGPRGTGKTSAAKIFAKALNCHHQENGEPCNKCDICKAITTGRLNDVIEIDAASNNGVEEIRDIRDKVKYAPTDSDYKVYIIDEVHMLSTGAFNALLKTLEEPPENVVFILATTEPHKIPATIISRTQRFDFKRITAQNILQRMEYILQQKDISYEENALKVISKAAEGGMRDALSILDQVISFGDNGEVTVDNALLVTGSVTQKKLTLYFSQILKQDTAGALETLYAILEEGKDAKRLVEDLINYCRDLLLYQQDPKIIEQNEIELFSDSEFKDFASQISPQTLYQMIDLLNEQQENMRFTSHESIYLEVLTVKLTQVKQKNLNISQEQVSGDHAVIKQLVNQVKELQGQIEKLKQQPNVIQSGNSKKANTKQVGTKSSGKNDKLKINLEQIYTLLNNATRQNLLQLKEAWGDLLNMLNPAQRAMLRSFKPAAASAAGIILVSDFPFICQRAQMDTELKEAVENGLSRLIATAPELIFVPEEKWQKIRQEFYQQRQGEDKTSEQQEIVEQPVIAKDNVTVPLVEEAKKIFGAENIEIKED</sequence>
<keyword evidence="6" id="KW-0479">Metal-binding</keyword>
<dbReference type="InterPro" id="IPR003593">
    <property type="entry name" value="AAA+_ATPase"/>
</dbReference>
<keyword evidence="4 13" id="KW-0548">Nucleotidyltransferase</keyword>
<evidence type="ECO:0000256" key="5">
    <source>
        <dbReference type="ARBA" id="ARBA00022705"/>
    </source>
</evidence>
<dbReference type="FunFam" id="3.40.50.300:FF:000014">
    <property type="entry name" value="DNA polymerase III subunit gamma/tau"/>
    <property type="match status" value="1"/>
</dbReference>
<evidence type="ECO:0000256" key="1">
    <source>
        <dbReference type="ARBA" id="ARBA00006360"/>
    </source>
</evidence>
<dbReference type="InterPro" id="IPR008921">
    <property type="entry name" value="DNA_pol3_clamp-load_cplx_C"/>
</dbReference>
<dbReference type="Pfam" id="PF12169">
    <property type="entry name" value="DNA_pol3_gamma3"/>
    <property type="match status" value="1"/>
</dbReference>
<dbReference type="EMBL" id="JAIULA010000004">
    <property type="protein sequence ID" value="MCP0886389.1"/>
    <property type="molecule type" value="Genomic_DNA"/>
</dbReference>
<dbReference type="FunFam" id="1.10.8.60:FF:000013">
    <property type="entry name" value="DNA polymerase III subunit gamma/tau"/>
    <property type="match status" value="1"/>
</dbReference>